<accession>A0A2P2IY85</accession>
<dbReference type="EMBL" id="GGEC01005703">
    <property type="protein sequence ID" value="MBW86186.1"/>
    <property type="molecule type" value="Transcribed_RNA"/>
</dbReference>
<evidence type="ECO:0000313" key="1">
    <source>
        <dbReference type="EMBL" id="MBW86186.1"/>
    </source>
</evidence>
<organism evidence="1">
    <name type="scientific">Rhizophora mucronata</name>
    <name type="common">Asiatic mangrove</name>
    <dbReference type="NCBI Taxonomy" id="61149"/>
    <lineage>
        <taxon>Eukaryota</taxon>
        <taxon>Viridiplantae</taxon>
        <taxon>Streptophyta</taxon>
        <taxon>Embryophyta</taxon>
        <taxon>Tracheophyta</taxon>
        <taxon>Spermatophyta</taxon>
        <taxon>Magnoliopsida</taxon>
        <taxon>eudicotyledons</taxon>
        <taxon>Gunneridae</taxon>
        <taxon>Pentapetalae</taxon>
        <taxon>rosids</taxon>
        <taxon>fabids</taxon>
        <taxon>Malpighiales</taxon>
        <taxon>Rhizophoraceae</taxon>
        <taxon>Rhizophora</taxon>
    </lineage>
</organism>
<sequence length="29" mass="3360">MCLPIILLCSLIQKFSDGYLRLSFMHGLF</sequence>
<proteinExistence type="predicted"/>
<dbReference type="AlphaFoldDB" id="A0A2P2IY85"/>
<protein>
    <submittedName>
        <fullName evidence="1">Uncharacterized protein</fullName>
    </submittedName>
</protein>
<reference evidence="1" key="1">
    <citation type="submission" date="2018-02" db="EMBL/GenBank/DDBJ databases">
        <title>Rhizophora mucronata_Transcriptome.</title>
        <authorList>
            <person name="Meera S.P."/>
            <person name="Sreeshan A."/>
            <person name="Augustine A."/>
        </authorList>
    </citation>
    <scope>NUCLEOTIDE SEQUENCE</scope>
    <source>
        <tissue evidence="1">Leaf</tissue>
    </source>
</reference>
<name>A0A2P2IY85_RHIMU</name>